<gene>
    <name evidence="2" type="ORF">CLPUN_02670</name>
</gene>
<dbReference type="STRING" id="29367.CLPUN_02670"/>
<name>A0A1S8TX87_9CLOT</name>
<dbReference type="AlphaFoldDB" id="A0A1S8TX87"/>
<sequence>MKKRKKLISFHIIKAASDGDAVAIQYILKHYEGYIAKLSTKVLSDECGDGYYFVDKSMQEQLTTALLQMILNFRI</sequence>
<evidence type="ECO:0000313" key="2">
    <source>
        <dbReference type="EMBL" id="OOM82366.1"/>
    </source>
</evidence>
<dbReference type="Proteomes" id="UP000190890">
    <property type="component" value="Unassembled WGS sequence"/>
</dbReference>
<keyword evidence="3" id="KW-1185">Reference proteome</keyword>
<protein>
    <submittedName>
        <fullName evidence="2">Helix-turn-helix domain protein</fullName>
    </submittedName>
</protein>
<dbReference type="OrthoDB" id="9801453at2"/>
<accession>A0A1S8TX87</accession>
<comment type="caution">
    <text evidence="2">The sequence shown here is derived from an EMBL/GenBank/DDBJ whole genome shotgun (WGS) entry which is preliminary data.</text>
</comment>
<proteinExistence type="predicted"/>
<dbReference type="InterPro" id="IPR024760">
    <property type="entry name" value="HTH_dom_conjug_TS-like"/>
</dbReference>
<dbReference type="EMBL" id="LZZM01000016">
    <property type="protein sequence ID" value="OOM82366.1"/>
    <property type="molecule type" value="Genomic_DNA"/>
</dbReference>
<reference evidence="2 3" key="1">
    <citation type="submission" date="2016-05" db="EMBL/GenBank/DDBJ databases">
        <title>Microbial solvent formation.</title>
        <authorList>
            <person name="Poehlein A."/>
            <person name="Montoya Solano J.D."/>
            <person name="Flitsch S."/>
            <person name="Krabben P."/>
            <person name="Duerre P."/>
            <person name="Daniel R."/>
        </authorList>
    </citation>
    <scope>NUCLEOTIDE SEQUENCE [LARGE SCALE GENOMIC DNA]</scope>
    <source>
        <strain evidence="2 3">DSM 2619</strain>
    </source>
</reference>
<evidence type="ECO:0000259" key="1">
    <source>
        <dbReference type="Pfam" id="PF12645"/>
    </source>
</evidence>
<dbReference type="Pfam" id="PF12645">
    <property type="entry name" value="HTH_16"/>
    <property type="match status" value="1"/>
</dbReference>
<organism evidence="2 3">
    <name type="scientific">Clostridium puniceum</name>
    <dbReference type="NCBI Taxonomy" id="29367"/>
    <lineage>
        <taxon>Bacteria</taxon>
        <taxon>Bacillati</taxon>
        <taxon>Bacillota</taxon>
        <taxon>Clostridia</taxon>
        <taxon>Eubacteriales</taxon>
        <taxon>Clostridiaceae</taxon>
        <taxon>Clostridium</taxon>
    </lineage>
</organism>
<dbReference type="RefSeq" id="WP_077845582.1">
    <property type="nucleotide sequence ID" value="NZ_LZZM01000016.1"/>
</dbReference>
<feature type="domain" description="Helix-turn-helix conjugative transposon-like" evidence="1">
    <location>
        <begin position="10"/>
        <end position="74"/>
    </location>
</feature>
<evidence type="ECO:0000313" key="3">
    <source>
        <dbReference type="Proteomes" id="UP000190890"/>
    </source>
</evidence>